<dbReference type="InterPro" id="IPR036167">
    <property type="entry name" value="tRNA_intron_Endo_cat-like_sf"/>
</dbReference>
<dbReference type="Proteomes" id="UP000596004">
    <property type="component" value="Chromosome"/>
</dbReference>
<dbReference type="InterPro" id="IPR006676">
    <property type="entry name" value="tRNA_splic"/>
</dbReference>
<dbReference type="Pfam" id="PF02778">
    <property type="entry name" value="tRNA_int_endo_N"/>
    <property type="match status" value="1"/>
</dbReference>
<dbReference type="InterPro" id="IPR006677">
    <property type="entry name" value="tRNA_intron_Endonuc_cat-like"/>
</dbReference>
<dbReference type="InterPro" id="IPR016442">
    <property type="entry name" value="tRNA_splic_arch_short"/>
</dbReference>
<reference evidence="3" key="1">
    <citation type="submission" date="2020-11" db="EMBL/GenBank/DDBJ databases">
        <title>Connecting structure to function with the recovery of over 1000 high-quality activated sludge metagenome-assembled genomes encoding full-length rRNA genes using long-read sequencing.</title>
        <authorList>
            <person name="Singleton C.M."/>
            <person name="Petriglieri F."/>
            <person name="Kristensen J.M."/>
            <person name="Kirkegaard R.H."/>
            <person name="Michaelsen T.Y."/>
            <person name="Andersen M.H."/>
            <person name="Karst S.M."/>
            <person name="Dueholm M.S."/>
            <person name="Nielsen P.H."/>
            <person name="Albertsen M."/>
        </authorList>
    </citation>
    <scope>NUCLEOTIDE SEQUENCE</scope>
    <source>
        <strain evidence="3">Fred_18-Q3-R57-64_BAT3C.431</strain>
    </source>
</reference>
<dbReference type="SUPFAM" id="SSF55267">
    <property type="entry name" value="tRNA-intron endonuclease N-terminal domain-like"/>
    <property type="match status" value="1"/>
</dbReference>
<dbReference type="GO" id="GO:0000213">
    <property type="term" value="F:tRNA-intron lyase activity"/>
    <property type="evidence" value="ECO:0007669"/>
    <property type="project" value="UniProtKB-EC"/>
</dbReference>
<feature type="domain" description="tRNA intron endonuclease catalytic" evidence="1">
    <location>
        <begin position="84"/>
        <end position="169"/>
    </location>
</feature>
<accession>A0A7T9DJB3</accession>
<dbReference type="InterPro" id="IPR011856">
    <property type="entry name" value="tRNA_endonuc-like_dom_sf"/>
</dbReference>
<evidence type="ECO:0000259" key="1">
    <source>
        <dbReference type="Pfam" id="PF01974"/>
    </source>
</evidence>
<protein>
    <submittedName>
        <fullName evidence="3">tRNA-intron lyase</fullName>
        <ecNumber evidence="3">4.6.1.16</ecNumber>
    </submittedName>
</protein>
<keyword evidence="3" id="KW-0456">Lyase</keyword>
<dbReference type="Pfam" id="PF01974">
    <property type="entry name" value="tRNA_int_endo"/>
    <property type="match status" value="1"/>
</dbReference>
<dbReference type="GO" id="GO:0005737">
    <property type="term" value="C:cytoplasm"/>
    <property type="evidence" value="ECO:0007669"/>
    <property type="project" value="TreeGrafter"/>
</dbReference>
<dbReference type="PIRSF" id="PIRSF005285">
    <property type="entry name" value="tRNA_splic_archaea"/>
    <property type="match status" value="1"/>
</dbReference>
<dbReference type="PANTHER" id="PTHR21227:SF0">
    <property type="entry name" value="TRNA-SPLICING ENDONUCLEASE SUBUNIT SEN2"/>
    <property type="match status" value="1"/>
</dbReference>
<dbReference type="InterPro" id="IPR036740">
    <property type="entry name" value="tRNA_intron_Endonuc_N_sf"/>
</dbReference>
<dbReference type="PANTHER" id="PTHR21227">
    <property type="entry name" value="TRNA-SPLICING ENDONUCLEASE SUBUNIT SEN2"/>
    <property type="match status" value="1"/>
</dbReference>
<dbReference type="Gene3D" id="3.40.1170.20">
    <property type="entry name" value="tRNA intron endonuclease, N-terminal domain"/>
    <property type="match status" value="1"/>
</dbReference>
<dbReference type="SUPFAM" id="SSF53032">
    <property type="entry name" value="tRNA-intron endonuclease catalytic domain-like"/>
    <property type="match status" value="1"/>
</dbReference>
<dbReference type="InterPro" id="IPR006678">
    <property type="entry name" value="tRNA_intron_Endonuc_N"/>
</dbReference>
<organism evidence="3">
    <name type="scientific">Candidatus Iainarchaeum sp</name>
    <dbReference type="NCBI Taxonomy" id="3101447"/>
    <lineage>
        <taxon>Archaea</taxon>
        <taxon>Candidatus Iainarchaeota</taxon>
        <taxon>Candidatus Iainarchaeia</taxon>
        <taxon>Candidatus Iainarchaeales</taxon>
        <taxon>Candidatus Iainarchaeaceae</taxon>
        <taxon>Candidatus Iainarchaeum</taxon>
    </lineage>
</organism>
<evidence type="ECO:0000259" key="2">
    <source>
        <dbReference type="Pfam" id="PF02778"/>
    </source>
</evidence>
<proteinExistence type="predicted"/>
<dbReference type="CDD" id="cd22363">
    <property type="entry name" value="tRNA-intron_lyase_C"/>
    <property type="match status" value="1"/>
</dbReference>
<name>A0A7T9DJB3_9ARCH</name>
<feature type="domain" description="tRNA intron endonuclease N-terminal" evidence="2">
    <location>
        <begin position="12"/>
        <end position="72"/>
    </location>
</feature>
<dbReference type="GO" id="GO:0003676">
    <property type="term" value="F:nucleic acid binding"/>
    <property type="evidence" value="ECO:0007669"/>
    <property type="project" value="InterPro"/>
</dbReference>
<dbReference type="AlphaFoldDB" id="A0A7T9DJB3"/>
<gene>
    <name evidence="3" type="primary">endA</name>
    <name evidence="3" type="ORF">IPJ89_04415</name>
</gene>
<dbReference type="EC" id="4.6.1.16" evidence="3"/>
<dbReference type="Gene3D" id="3.40.1350.10">
    <property type="match status" value="1"/>
</dbReference>
<sequence>MASAKISDVVKLMGEKGLVMDPRKADQLRNGGFGENKEKQFVLDAFELVFLLEKEKISVKDSKNKRIASEKLLQKFQKSNPNFFNQFQVFHDLRTKGHSVKTGFKFGSDFRVYPKGKRVGEAHTEMIVNVHSPQERLSLTQLARFIRLAQTLHTQAVLAVVDGENEVNYYSIARI</sequence>
<evidence type="ECO:0000313" key="3">
    <source>
        <dbReference type="EMBL" id="QQR92372.1"/>
    </source>
</evidence>
<dbReference type="EMBL" id="CP064981">
    <property type="protein sequence ID" value="QQR92372.1"/>
    <property type="molecule type" value="Genomic_DNA"/>
</dbReference>
<dbReference type="NCBIfam" id="TIGR00324">
    <property type="entry name" value="endA"/>
    <property type="match status" value="1"/>
</dbReference>
<dbReference type="GO" id="GO:0006388">
    <property type="term" value="P:tRNA splicing, via endonucleolytic cleavage and ligation"/>
    <property type="evidence" value="ECO:0007669"/>
    <property type="project" value="InterPro"/>
</dbReference>